<dbReference type="Pfam" id="PF12833">
    <property type="entry name" value="HTH_18"/>
    <property type="match status" value="1"/>
</dbReference>
<reference evidence="6 7" key="1">
    <citation type="submission" date="2024-09" db="EMBL/GenBank/DDBJ databases">
        <authorList>
            <person name="Sun Q."/>
            <person name="Mori K."/>
        </authorList>
    </citation>
    <scope>NUCLEOTIDE SEQUENCE [LARGE SCALE GENOMIC DNA]</scope>
    <source>
        <strain evidence="6 7">JCM 12520</strain>
    </source>
</reference>
<dbReference type="Proteomes" id="UP001589619">
    <property type="component" value="Unassembled WGS sequence"/>
</dbReference>
<dbReference type="InterPro" id="IPR002491">
    <property type="entry name" value="ABC_transptr_periplasmic_BD"/>
</dbReference>
<accession>A0ABV5W517</accession>
<dbReference type="PROSITE" id="PS01124">
    <property type="entry name" value="HTH_ARAC_FAMILY_2"/>
    <property type="match status" value="1"/>
</dbReference>
<dbReference type="SUPFAM" id="SSF46689">
    <property type="entry name" value="Homeodomain-like"/>
    <property type="match status" value="2"/>
</dbReference>
<keyword evidence="1" id="KW-0805">Transcription regulation</keyword>
<dbReference type="EMBL" id="JBHMAG010000018">
    <property type="protein sequence ID" value="MFB9755656.1"/>
    <property type="molecule type" value="Genomic_DNA"/>
</dbReference>
<evidence type="ECO:0000256" key="1">
    <source>
        <dbReference type="ARBA" id="ARBA00023015"/>
    </source>
</evidence>
<comment type="caution">
    <text evidence="6">The sequence shown here is derived from an EMBL/GenBank/DDBJ whole genome shotgun (WGS) entry which is preliminary data.</text>
</comment>
<dbReference type="InterPro" id="IPR018060">
    <property type="entry name" value="HTH_AraC"/>
</dbReference>
<dbReference type="SUPFAM" id="SSF53807">
    <property type="entry name" value="Helical backbone' metal receptor"/>
    <property type="match status" value="1"/>
</dbReference>
<gene>
    <name evidence="6" type="ORF">ACFFNY_29100</name>
</gene>
<keyword evidence="2" id="KW-0238">DNA-binding</keyword>
<keyword evidence="7" id="KW-1185">Reference proteome</keyword>
<dbReference type="PANTHER" id="PTHR46796">
    <property type="entry name" value="HTH-TYPE TRANSCRIPTIONAL ACTIVATOR RHAS-RELATED"/>
    <property type="match status" value="1"/>
</dbReference>
<name>A0ABV5W517_9BACL</name>
<evidence type="ECO:0000259" key="5">
    <source>
        <dbReference type="PROSITE" id="PS50983"/>
    </source>
</evidence>
<keyword evidence="3" id="KW-0804">Transcription</keyword>
<protein>
    <submittedName>
        <fullName evidence="6">AraC family transcriptional regulator</fullName>
    </submittedName>
</protein>
<evidence type="ECO:0000259" key="4">
    <source>
        <dbReference type="PROSITE" id="PS01124"/>
    </source>
</evidence>
<dbReference type="InterPro" id="IPR009057">
    <property type="entry name" value="Homeodomain-like_sf"/>
</dbReference>
<sequence length="521" mass="59265">MNTIFNAGTRLYRLAEVCAVGLSVGSNPFEATGGGDVAIIVLKGSGMLDFGEGARAASRGEVWLLTSDRPFRLWADRQPFEGCLVRYEVYGETKLHRYERVTAEEVRMIAPDFAPLLRCCSELMKLEEGEQDGFRGQAGLYRLLELLAAAERRPGPEETTEAAIARVVRYMEQHLERDLPRDELAQMAGLSPGYFSAAFLRYKGESPSDYMLGLRLERAEELLFLHGTVKEAAARVGFEDEFYFSRRFKQKKGLPPSAYIRSRSFSIASVSEPLSGNLLALRLRPRAAAFYEHHDEYGTMLRLHSCEEGEGPVWAHNLLMLEQASPELIFCTDCLHEGARAELERIAPTIPIGWLGDDWRRQLQQMAKAVERAGEAEAWLAAYDRKAESASRRVRRKWGGATVQVWRIMDAEFRVYGRRNAGAVLYEDLRLGVDDRLKPIEIFETVTRDELFRYDADMLVVMIDPTPQAAIQWERLQRSEAWTRLSAIRQWRVYPTGTEKLLEYSAWSHSRALDHLTAILL</sequence>
<organism evidence="6 7">
    <name type="scientific">Paenibacillus hodogayensis</name>
    <dbReference type="NCBI Taxonomy" id="279208"/>
    <lineage>
        <taxon>Bacteria</taxon>
        <taxon>Bacillati</taxon>
        <taxon>Bacillota</taxon>
        <taxon>Bacilli</taxon>
        <taxon>Bacillales</taxon>
        <taxon>Paenibacillaceae</taxon>
        <taxon>Paenibacillus</taxon>
    </lineage>
</organism>
<evidence type="ECO:0000256" key="3">
    <source>
        <dbReference type="ARBA" id="ARBA00023163"/>
    </source>
</evidence>
<feature type="domain" description="HTH araC/xylS-type" evidence="4">
    <location>
        <begin position="165"/>
        <end position="262"/>
    </location>
</feature>
<dbReference type="InterPro" id="IPR050204">
    <property type="entry name" value="AraC_XylS_family_regulators"/>
</dbReference>
<proteinExistence type="predicted"/>
<dbReference type="Pfam" id="PF01497">
    <property type="entry name" value="Peripla_BP_2"/>
    <property type="match status" value="1"/>
</dbReference>
<evidence type="ECO:0000256" key="2">
    <source>
        <dbReference type="ARBA" id="ARBA00023125"/>
    </source>
</evidence>
<dbReference type="RefSeq" id="WP_344908730.1">
    <property type="nucleotide sequence ID" value="NZ_BAAAYO010000006.1"/>
</dbReference>
<feature type="domain" description="Fe/B12 periplasmic-binding" evidence="5">
    <location>
        <begin position="266"/>
        <end position="521"/>
    </location>
</feature>
<dbReference type="SMART" id="SM00342">
    <property type="entry name" value="HTH_ARAC"/>
    <property type="match status" value="1"/>
</dbReference>
<dbReference type="Gene3D" id="1.10.10.60">
    <property type="entry name" value="Homeodomain-like"/>
    <property type="match status" value="2"/>
</dbReference>
<dbReference type="InterPro" id="IPR018062">
    <property type="entry name" value="HTH_AraC-typ_CS"/>
</dbReference>
<dbReference type="PROSITE" id="PS00041">
    <property type="entry name" value="HTH_ARAC_FAMILY_1"/>
    <property type="match status" value="1"/>
</dbReference>
<dbReference type="Gene3D" id="3.40.50.1980">
    <property type="entry name" value="Nitrogenase molybdenum iron protein domain"/>
    <property type="match status" value="2"/>
</dbReference>
<evidence type="ECO:0000313" key="7">
    <source>
        <dbReference type="Proteomes" id="UP001589619"/>
    </source>
</evidence>
<evidence type="ECO:0000313" key="6">
    <source>
        <dbReference type="EMBL" id="MFB9755656.1"/>
    </source>
</evidence>
<dbReference type="PROSITE" id="PS50983">
    <property type="entry name" value="FE_B12_PBP"/>
    <property type="match status" value="1"/>
</dbReference>